<dbReference type="InterPro" id="IPR050268">
    <property type="entry name" value="NADH-dep_flavin_reductase"/>
</dbReference>
<feature type="domain" description="Flavin reductase like" evidence="2">
    <location>
        <begin position="20"/>
        <end position="167"/>
    </location>
</feature>
<gene>
    <name evidence="3" type="ORF">AB0A88_38390</name>
</gene>
<evidence type="ECO:0000256" key="1">
    <source>
        <dbReference type="ARBA" id="ARBA00023002"/>
    </source>
</evidence>
<dbReference type="Pfam" id="PF01613">
    <property type="entry name" value="Flavin_Reduct"/>
    <property type="match status" value="1"/>
</dbReference>
<organism evidence="3 4">
    <name type="scientific">Streptomyces narbonensis</name>
    <dbReference type="NCBI Taxonomy" id="67333"/>
    <lineage>
        <taxon>Bacteria</taxon>
        <taxon>Bacillati</taxon>
        <taxon>Actinomycetota</taxon>
        <taxon>Actinomycetes</taxon>
        <taxon>Kitasatosporales</taxon>
        <taxon>Streptomycetaceae</taxon>
        <taxon>Streptomyces</taxon>
    </lineage>
</organism>
<dbReference type="PANTHER" id="PTHR30466">
    <property type="entry name" value="FLAVIN REDUCTASE"/>
    <property type="match status" value="1"/>
</dbReference>
<dbReference type="Proteomes" id="UP001551329">
    <property type="component" value="Unassembled WGS sequence"/>
</dbReference>
<dbReference type="PANTHER" id="PTHR30466:SF1">
    <property type="entry name" value="FMN REDUCTASE (NADH) RUTF"/>
    <property type="match status" value="1"/>
</dbReference>
<evidence type="ECO:0000313" key="4">
    <source>
        <dbReference type="Proteomes" id="UP001551329"/>
    </source>
</evidence>
<proteinExistence type="predicted"/>
<accession>A0ABV3CNS5</accession>
<comment type="caution">
    <text evidence="3">The sequence shown here is derived from an EMBL/GenBank/DDBJ whole genome shotgun (WGS) entry which is preliminary data.</text>
</comment>
<sequence length="176" mass="18434">MSPAQPVATEVTPASLREVMSRFATGVVVLTVGGENPHGMTANAFSSVSLEPPTVLCCIGHSAVMHSALTRAGRFGVSVMSAEQEETTRYFADKKRPLGPAQFERIDWLPGPGTGAPLLSGALAWLECEVTAAHEVGDHSVFLGEVVSAMNGAAGEGLLFYEGRFRRTGATTTGGR</sequence>
<dbReference type="EC" id="1.-.-.-" evidence="3"/>
<keyword evidence="1 3" id="KW-0560">Oxidoreductase</keyword>
<keyword evidence="4" id="KW-1185">Reference proteome</keyword>
<dbReference type="Gene3D" id="2.30.110.10">
    <property type="entry name" value="Electron Transport, Fmn-binding Protein, Chain A"/>
    <property type="match status" value="1"/>
</dbReference>
<dbReference type="GO" id="GO:0016491">
    <property type="term" value="F:oxidoreductase activity"/>
    <property type="evidence" value="ECO:0007669"/>
    <property type="project" value="UniProtKB-KW"/>
</dbReference>
<dbReference type="RefSeq" id="WP_358478465.1">
    <property type="nucleotide sequence ID" value="NZ_JBEZAE010000052.1"/>
</dbReference>
<evidence type="ECO:0000259" key="2">
    <source>
        <dbReference type="SMART" id="SM00903"/>
    </source>
</evidence>
<name>A0ABV3CNS5_9ACTN</name>
<dbReference type="InterPro" id="IPR012349">
    <property type="entry name" value="Split_barrel_FMN-bd"/>
</dbReference>
<dbReference type="InterPro" id="IPR002563">
    <property type="entry name" value="Flavin_Rdtase-like_dom"/>
</dbReference>
<protein>
    <submittedName>
        <fullName evidence="3">Flavin reductase family protein</fullName>
        <ecNumber evidence="3">1.-.-.-</ecNumber>
    </submittedName>
</protein>
<evidence type="ECO:0000313" key="3">
    <source>
        <dbReference type="EMBL" id="MEU7075950.1"/>
    </source>
</evidence>
<reference evidence="3 4" key="1">
    <citation type="submission" date="2024-06" db="EMBL/GenBank/DDBJ databases">
        <title>The Natural Products Discovery Center: Release of the First 8490 Sequenced Strains for Exploring Actinobacteria Biosynthetic Diversity.</title>
        <authorList>
            <person name="Kalkreuter E."/>
            <person name="Kautsar S.A."/>
            <person name="Yang D."/>
            <person name="Bader C.D."/>
            <person name="Teijaro C.N."/>
            <person name="Fluegel L."/>
            <person name="Davis C.M."/>
            <person name="Simpson J.R."/>
            <person name="Lauterbach L."/>
            <person name="Steele A.D."/>
            <person name="Gui C."/>
            <person name="Meng S."/>
            <person name="Li G."/>
            <person name="Viehrig K."/>
            <person name="Ye F."/>
            <person name="Su P."/>
            <person name="Kiefer A.F."/>
            <person name="Nichols A."/>
            <person name="Cepeda A.J."/>
            <person name="Yan W."/>
            <person name="Fan B."/>
            <person name="Jiang Y."/>
            <person name="Adhikari A."/>
            <person name="Zheng C.-J."/>
            <person name="Schuster L."/>
            <person name="Cowan T.M."/>
            <person name="Smanski M.J."/>
            <person name="Chevrette M.G."/>
            <person name="De Carvalho L.P.S."/>
            <person name="Shen B."/>
        </authorList>
    </citation>
    <scope>NUCLEOTIDE SEQUENCE [LARGE SCALE GENOMIC DNA]</scope>
    <source>
        <strain evidence="3 4">NPDC045974</strain>
    </source>
</reference>
<dbReference type="SMART" id="SM00903">
    <property type="entry name" value="Flavin_Reduct"/>
    <property type="match status" value="1"/>
</dbReference>
<dbReference type="SUPFAM" id="SSF50475">
    <property type="entry name" value="FMN-binding split barrel"/>
    <property type="match status" value="1"/>
</dbReference>
<dbReference type="EMBL" id="JBEZAE010000052">
    <property type="protein sequence ID" value="MEU7075950.1"/>
    <property type="molecule type" value="Genomic_DNA"/>
</dbReference>